<dbReference type="RefSeq" id="WP_125404380.1">
    <property type="nucleotide sequence ID" value="NZ_JBEHHI010000001.1"/>
</dbReference>
<proteinExistence type="predicted"/>
<evidence type="ECO:0000256" key="1">
    <source>
        <dbReference type="SAM" id="Phobius"/>
    </source>
</evidence>
<feature type="transmembrane region" description="Helical" evidence="1">
    <location>
        <begin position="60"/>
        <end position="78"/>
    </location>
</feature>
<keyword evidence="3" id="KW-1185">Reference proteome</keyword>
<protein>
    <recommendedName>
        <fullName evidence="4">Fatty acid desaturase</fullName>
    </recommendedName>
</protein>
<reference evidence="2 3" key="1">
    <citation type="submission" date="2024-06" db="EMBL/GenBank/DDBJ databases">
        <title>Genome of Rhodovulum iodosum, a marine photoferrotroph.</title>
        <authorList>
            <person name="Bianchini G."/>
            <person name="Nikeleit V."/>
            <person name="Kappler A."/>
            <person name="Bryce C."/>
            <person name="Sanchez-Baracaldo P."/>
        </authorList>
    </citation>
    <scope>NUCLEOTIDE SEQUENCE [LARGE SCALE GENOMIC DNA]</scope>
    <source>
        <strain evidence="2 3">UT/N1</strain>
    </source>
</reference>
<keyword evidence="1" id="KW-0812">Transmembrane</keyword>
<dbReference type="EMBL" id="JBEHHI010000001">
    <property type="protein sequence ID" value="MEX5726932.1"/>
    <property type="molecule type" value="Genomic_DNA"/>
</dbReference>
<evidence type="ECO:0000313" key="2">
    <source>
        <dbReference type="EMBL" id="MEX5726932.1"/>
    </source>
</evidence>
<organism evidence="2 3">
    <name type="scientific">Rhodovulum iodosum</name>
    <dbReference type="NCBI Taxonomy" id="68291"/>
    <lineage>
        <taxon>Bacteria</taxon>
        <taxon>Pseudomonadati</taxon>
        <taxon>Pseudomonadota</taxon>
        <taxon>Alphaproteobacteria</taxon>
        <taxon>Rhodobacterales</taxon>
        <taxon>Paracoccaceae</taxon>
        <taxon>Rhodovulum</taxon>
    </lineage>
</organism>
<name>A0ABV3XNQ2_9RHOB</name>
<keyword evidence="1" id="KW-1133">Transmembrane helix</keyword>
<gene>
    <name evidence="2" type="ORF">Ga0609869_000285</name>
</gene>
<keyword evidence="1" id="KW-0472">Membrane</keyword>
<evidence type="ECO:0008006" key="4">
    <source>
        <dbReference type="Google" id="ProtNLM"/>
    </source>
</evidence>
<feature type="transmembrane region" description="Helical" evidence="1">
    <location>
        <begin position="35"/>
        <end position="54"/>
    </location>
</feature>
<dbReference type="Proteomes" id="UP001560019">
    <property type="component" value="Unassembled WGS sequence"/>
</dbReference>
<sequence>MYSNTIEQQSADLNRTGVGRTVSRAINAVRTEEHLWIWLALAVLVALWALSIATWGIPGLYIPAVVAVPVIMFTLLLITRG</sequence>
<comment type="caution">
    <text evidence="2">The sequence shown here is derived from an EMBL/GenBank/DDBJ whole genome shotgun (WGS) entry which is preliminary data.</text>
</comment>
<accession>A0ABV3XNQ2</accession>
<evidence type="ECO:0000313" key="3">
    <source>
        <dbReference type="Proteomes" id="UP001560019"/>
    </source>
</evidence>